<evidence type="ECO:0000256" key="2">
    <source>
        <dbReference type="ARBA" id="ARBA00023242"/>
    </source>
</evidence>
<sequence length="340" mass="38162">MITMQKLKYLSLTHLSESVLKRLAQNHILTIIDFLQEDVQKLSTLTKLSLSEILSVRNEIFTKFSAPLINGTTLLSRISDTRTVLSTGILSLDSLLNGGIPVGYITELCGLAGSGKTQLSLQLAVNCARQDTNTILYVDTKGDFSAIRIQKILDANGYSHKDMAELMYKIRVVHIWTMEDLLELFKSVKNETLDIAHLALIIVDSLPCLMMQFIGDENKIGLNLLNTLVNYSRFIGNKFNVGIVYINVQTRWIDNDILDMEDEQQLSSSALKEPAYIEKRNRCLGRYWQNIPAVVLLVEKLEDSPAEKDSTQIKVTVINSNMARNVNSQCMLTLNAFGVT</sequence>
<dbReference type="PANTHER" id="PTHR46457">
    <property type="entry name" value="DNA REPAIR PROTEIN RAD51 HOMOLOG 4"/>
    <property type="match status" value="1"/>
</dbReference>
<evidence type="ECO:0000313" key="4">
    <source>
        <dbReference type="Proteomes" id="UP000322000"/>
    </source>
</evidence>
<dbReference type="GO" id="GO:0003697">
    <property type="term" value="F:single-stranded DNA binding"/>
    <property type="evidence" value="ECO:0007669"/>
    <property type="project" value="TreeGrafter"/>
</dbReference>
<protein>
    <submittedName>
        <fullName evidence="5">DNA repair protein RAD51 homolog 4</fullName>
    </submittedName>
</protein>
<dbReference type="FunCoup" id="A0A7E5WPP1">
    <property type="interactions" value="646"/>
</dbReference>
<feature type="domain" description="RecA family profile 1" evidence="3">
    <location>
        <begin position="81"/>
        <end position="250"/>
    </location>
</feature>
<evidence type="ECO:0000259" key="3">
    <source>
        <dbReference type="PROSITE" id="PS50162"/>
    </source>
</evidence>
<dbReference type="GO" id="GO:0033063">
    <property type="term" value="C:Rad51B-Rad51C-Rad51D-XRCC2 complex"/>
    <property type="evidence" value="ECO:0007669"/>
    <property type="project" value="TreeGrafter"/>
</dbReference>
<dbReference type="GO" id="GO:0005657">
    <property type="term" value="C:replication fork"/>
    <property type="evidence" value="ECO:0007669"/>
    <property type="project" value="TreeGrafter"/>
</dbReference>
<dbReference type="GO" id="GO:0005524">
    <property type="term" value="F:ATP binding"/>
    <property type="evidence" value="ECO:0007669"/>
    <property type="project" value="InterPro"/>
</dbReference>
<comment type="subcellular location">
    <subcellularLocation>
        <location evidence="1">Nucleus</location>
    </subcellularLocation>
</comment>
<dbReference type="GO" id="GO:0042148">
    <property type="term" value="P:DNA strand invasion"/>
    <property type="evidence" value="ECO:0007669"/>
    <property type="project" value="TreeGrafter"/>
</dbReference>
<dbReference type="InParanoid" id="A0A7E5WPP1"/>
<dbReference type="GO" id="GO:0005815">
    <property type="term" value="C:microtubule organizing center"/>
    <property type="evidence" value="ECO:0007669"/>
    <property type="project" value="TreeGrafter"/>
</dbReference>
<dbReference type="InterPro" id="IPR051988">
    <property type="entry name" value="HRR_RAD51_Paralog"/>
</dbReference>
<dbReference type="Gene3D" id="3.40.50.300">
    <property type="entry name" value="P-loop containing nucleotide triphosphate hydrolases"/>
    <property type="match status" value="1"/>
</dbReference>
<dbReference type="GO" id="GO:0140664">
    <property type="term" value="F:ATP-dependent DNA damage sensor activity"/>
    <property type="evidence" value="ECO:0007669"/>
    <property type="project" value="InterPro"/>
</dbReference>
<dbReference type="GO" id="GO:0000723">
    <property type="term" value="P:telomere maintenance"/>
    <property type="evidence" value="ECO:0007669"/>
    <property type="project" value="TreeGrafter"/>
</dbReference>
<dbReference type="KEGG" id="tnl:113504545"/>
<keyword evidence="2" id="KW-0539">Nucleus</keyword>
<dbReference type="CTD" id="5892"/>
<name>A0A7E5WPP1_TRINI</name>
<dbReference type="GO" id="GO:0000400">
    <property type="term" value="F:four-way junction DNA binding"/>
    <property type="evidence" value="ECO:0007669"/>
    <property type="project" value="TreeGrafter"/>
</dbReference>
<dbReference type="GO" id="GO:0007131">
    <property type="term" value="P:reciprocal meiotic recombination"/>
    <property type="evidence" value="ECO:0007669"/>
    <property type="project" value="TreeGrafter"/>
</dbReference>
<dbReference type="Proteomes" id="UP000322000">
    <property type="component" value="Chromosome 22"/>
</dbReference>
<gene>
    <name evidence="5" type="primary">LOC113504545</name>
</gene>
<dbReference type="SUPFAM" id="SSF52540">
    <property type="entry name" value="P-loop containing nucleoside triphosphate hydrolases"/>
    <property type="match status" value="1"/>
</dbReference>
<dbReference type="GO" id="GO:0000724">
    <property type="term" value="P:double-strand break repair via homologous recombination"/>
    <property type="evidence" value="ECO:0007669"/>
    <property type="project" value="TreeGrafter"/>
</dbReference>
<dbReference type="GeneID" id="113504545"/>
<evidence type="ECO:0000313" key="5">
    <source>
        <dbReference type="RefSeq" id="XP_026742693.1"/>
    </source>
</evidence>
<organism evidence="4 5">
    <name type="scientific">Trichoplusia ni</name>
    <name type="common">Cabbage looper</name>
    <dbReference type="NCBI Taxonomy" id="7111"/>
    <lineage>
        <taxon>Eukaryota</taxon>
        <taxon>Metazoa</taxon>
        <taxon>Ecdysozoa</taxon>
        <taxon>Arthropoda</taxon>
        <taxon>Hexapoda</taxon>
        <taxon>Insecta</taxon>
        <taxon>Pterygota</taxon>
        <taxon>Neoptera</taxon>
        <taxon>Endopterygota</taxon>
        <taxon>Lepidoptera</taxon>
        <taxon>Glossata</taxon>
        <taxon>Ditrysia</taxon>
        <taxon>Noctuoidea</taxon>
        <taxon>Noctuidae</taxon>
        <taxon>Plusiinae</taxon>
        <taxon>Trichoplusia</taxon>
    </lineage>
</organism>
<dbReference type="AlphaFoldDB" id="A0A7E5WPP1"/>
<dbReference type="RefSeq" id="XP_026742693.1">
    <property type="nucleotide sequence ID" value="XM_026886892.1"/>
</dbReference>
<reference evidence="5" key="1">
    <citation type="submission" date="2025-08" db="UniProtKB">
        <authorList>
            <consortium name="RefSeq"/>
        </authorList>
    </citation>
    <scope>IDENTIFICATION</scope>
</reference>
<dbReference type="InterPro" id="IPR020588">
    <property type="entry name" value="RecA_ATP-bd"/>
</dbReference>
<dbReference type="OrthoDB" id="336321at2759"/>
<accession>A0A7E5WPP1</accession>
<dbReference type="InterPro" id="IPR013632">
    <property type="entry name" value="Rad51_C"/>
</dbReference>
<dbReference type="InterPro" id="IPR027417">
    <property type="entry name" value="P-loop_NTPase"/>
</dbReference>
<dbReference type="Pfam" id="PF08423">
    <property type="entry name" value="Rad51"/>
    <property type="match status" value="1"/>
</dbReference>
<proteinExistence type="predicted"/>
<keyword evidence="4" id="KW-1185">Reference proteome</keyword>
<dbReference type="PROSITE" id="PS50162">
    <property type="entry name" value="RECA_2"/>
    <property type="match status" value="1"/>
</dbReference>
<dbReference type="PANTHER" id="PTHR46457:SF1">
    <property type="entry name" value="DNA REPAIR PROTEIN RAD51 HOMOLOG 4"/>
    <property type="match status" value="1"/>
</dbReference>
<evidence type="ECO:0000256" key="1">
    <source>
        <dbReference type="ARBA" id="ARBA00004123"/>
    </source>
</evidence>